<dbReference type="Pfam" id="PF02781">
    <property type="entry name" value="G6PD_C"/>
    <property type="match status" value="1"/>
</dbReference>
<dbReference type="InterPro" id="IPR019796">
    <property type="entry name" value="G6P_DH_AS"/>
</dbReference>
<evidence type="ECO:0000256" key="5">
    <source>
        <dbReference type="ARBA" id="ARBA00022526"/>
    </source>
</evidence>
<dbReference type="NCBIfam" id="TIGR00871">
    <property type="entry name" value="zwf"/>
    <property type="match status" value="1"/>
</dbReference>
<feature type="domain" description="Glucose-6-phosphate dehydrogenase C-terminal" evidence="11">
    <location>
        <begin position="262"/>
        <end position="550"/>
    </location>
</feature>
<dbReference type="KEGG" id="phet:94287731"/>
<dbReference type="UniPathway" id="UPA00115">
    <property type="reaction ID" value="UER00408"/>
</dbReference>
<dbReference type="EMBL" id="JAFJZO010000034">
    <property type="protein sequence ID" value="KAG5493776.1"/>
    <property type="molecule type" value="Genomic_DNA"/>
</dbReference>
<dbReference type="PANTHER" id="PTHR23429">
    <property type="entry name" value="GLUCOSE-6-PHOSPHATE 1-DEHYDROGENASE G6PD"/>
    <property type="match status" value="1"/>
</dbReference>
<accession>A0A836L089</accession>
<organism evidence="12 13">
    <name type="scientific">Porcisia hertigi</name>
    <dbReference type="NCBI Taxonomy" id="2761500"/>
    <lineage>
        <taxon>Eukaryota</taxon>
        <taxon>Discoba</taxon>
        <taxon>Euglenozoa</taxon>
        <taxon>Kinetoplastea</taxon>
        <taxon>Metakinetoplastina</taxon>
        <taxon>Trypanosomatida</taxon>
        <taxon>Trypanosomatidae</taxon>
        <taxon>Leishmaniinae</taxon>
        <taxon>Porcisia</taxon>
    </lineage>
</organism>
<evidence type="ECO:0000256" key="2">
    <source>
        <dbReference type="ARBA" id="ARBA00009975"/>
    </source>
</evidence>
<keyword evidence="5 9" id="KW-0313">Glucose metabolism</keyword>
<dbReference type="InterPro" id="IPR022674">
    <property type="entry name" value="G6P_DH_NAD-bd"/>
</dbReference>
<dbReference type="Gene3D" id="3.30.360.10">
    <property type="entry name" value="Dihydrodipicolinate Reductase, domain 2"/>
    <property type="match status" value="1"/>
</dbReference>
<comment type="catalytic activity">
    <reaction evidence="9">
        <text>D-glucose 6-phosphate + NADP(+) = 6-phospho-D-glucono-1,5-lactone + NADPH + H(+)</text>
        <dbReference type="Rhea" id="RHEA:15841"/>
        <dbReference type="ChEBI" id="CHEBI:15378"/>
        <dbReference type="ChEBI" id="CHEBI:57783"/>
        <dbReference type="ChEBI" id="CHEBI:57955"/>
        <dbReference type="ChEBI" id="CHEBI:58349"/>
        <dbReference type="ChEBI" id="CHEBI:61548"/>
        <dbReference type="EC" id="1.1.1.49"/>
    </reaction>
</comment>
<keyword evidence="13" id="KW-1185">Reference proteome</keyword>
<evidence type="ECO:0000313" key="13">
    <source>
        <dbReference type="Proteomes" id="UP000674318"/>
    </source>
</evidence>
<evidence type="ECO:0000256" key="7">
    <source>
        <dbReference type="ARBA" id="ARBA00023002"/>
    </source>
</evidence>
<evidence type="ECO:0000259" key="11">
    <source>
        <dbReference type="Pfam" id="PF02781"/>
    </source>
</evidence>
<dbReference type="Gene3D" id="3.40.50.720">
    <property type="entry name" value="NAD(P)-binding Rossmann-like Domain"/>
    <property type="match status" value="1"/>
</dbReference>
<reference evidence="12 13" key="1">
    <citation type="submission" date="2021-02" db="EMBL/GenBank/DDBJ databases">
        <title>Porcisia hertigi Genome sequencing and assembly.</title>
        <authorList>
            <person name="Almutairi H."/>
            <person name="Gatherer D."/>
        </authorList>
    </citation>
    <scope>NUCLEOTIDE SEQUENCE [LARGE SCALE GENOMIC DNA]</scope>
    <source>
        <strain evidence="12 13">C119</strain>
    </source>
</reference>
<comment type="function">
    <text evidence="9">Catalyzes the rate-limiting step of the oxidative pentose-phosphate pathway, which represents a route for the dissimilation of carbohydrates besides glycolysis.</text>
</comment>
<keyword evidence="7 9" id="KW-0560">Oxidoreductase</keyword>
<sequence length="562" mass="63672">MQAEYSDTENDPYVTDVDNILDTIRAQVLEKKPDDVLQFISKSALDLQEDSITKAPSRIASRVKDEQKRRAITIIVFGASGDLAKKKTFPALFQLYCDGLLPPAINIIGYARTKVEDVEKWKHETLMKYFSMISNNSSHAEDFLRHISYFSGAYDKVEDLKRLDKMIREKEDAFKGPERGGDRLFYLALPPSAFAGACESIHKGAMPQEAGGWVRVIIEKPFGFDTESSAKLSRALEPFFSESQLYRIDHYLGKEMVQNIITTRFANRIFSSIWNSKNIACVQITFKELIGTEGRGGYFDSIGIIRDVMQNHLTQILALLAMEKPKSLDAERIRDEKVALLKCIKPISKEDCVLGQYTASADGSMPGYLDDITVPKGSTCPTFAVVRLNINNDRWEGVPFILKAGKAVEQKYVAIRIQFKDEVHPYGDATQRNELVIRAQPSEAMYLKITTKVPGVSEDLRQTHQTELDLTYHSRYSVRLPDAYESLINDALLGNTTNFVRKDELDVAWHIFTPLLHQIDRGEIQPIPYQAGTRGPVVADDFVLKSGFKYQDKYQWLPPNKL</sequence>
<dbReference type="SUPFAM" id="SSF51735">
    <property type="entry name" value="NAD(P)-binding Rossmann-fold domains"/>
    <property type="match status" value="1"/>
</dbReference>
<dbReference type="InterPro" id="IPR036291">
    <property type="entry name" value="NAD(P)-bd_dom_sf"/>
</dbReference>
<evidence type="ECO:0000256" key="4">
    <source>
        <dbReference type="ARBA" id="ARBA00020444"/>
    </source>
</evidence>
<dbReference type="GO" id="GO:0009051">
    <property type="term" value="P:pentose-phosphate shunt, oxidative branch"/>
    <property type="evidence" value="ECO:0007669"/>
    <property type="project" value="TreeGrafter"/>
</dbReference>
<dbReference type="AlphaFoldDB" id="A0A836L089"/>
<dbReference type="SUPFAM" id="SSF55347">
    <property type="entry name" value="Glyceraldehyde-3-phosphate dehydrogenase-like, C-terminal domain"/>
    <property type="match status" value="1"/>
</dbReference>
<dbReference type="FunFam" id="3.30.360.10:FF:000015">
    <property type="entry name" value="Glucose-6-phosphate 1-dehydrogenase"/>
    <property type="match status" value="1"/>
</dbReference>
<evidence type="ECO:0000256" key="8">
    <source>
        <dbReference type="ARBA" id="ARBA00023277"/>
    </source>
</evidence>
<dbReference type="RefSeq" id="XP_067753811.1">
    <property type="nucleotide sequence ID" value="XM_067897654.1"/>
</dbReference>
<dbReference type="InterPro" id="IPR001282">
    <property type="entry name" value="G6P_DH"/>
</dbReference>
<dbReference type="GO" id="GO:0004345">
    <property type="term" value="F:glucose-6-phosphate dehydrogenase activity"/>
    <property type="evidence" value="ECO:0007669"/>
    <property type="project" value="UniProtKB-EC"/>
</dbReference>
<dbReference type="GO" id="GO:0006006">
    <property type="term" value="P:glucose metabolic process"/>
    <property type="evidence" value="ECO:0007669"/>
    <property type="project" value="UniProtKB-KW"/>
</dbReference>
<dbReference type="InterPro" id="IPR022675">
    <property type="entry name" value="G6P_DH_C"/>
</dbReference>
<keyword evidence="6 9" id="KW-0521">NADP</keyword>
<dbReference type="OrthoDB" id="60984at2759"/>
<dbReference type="HAMAP" id="MF_00966">
    <property type="entry name" value="G6PD"/>
    <property type="match status" value="1"/>
</dbReference>
<dbReference type="Pfam" id="PF00479">
    <property type="entry name" value="G6PD_N"/>
    <property type="match status" value="1"/>
</dbReference>
<proteinExistence type="inferred from homology"/>
<evidence type="ECO:0000313" key="12">
    <source>
        <dbReference type="EMBL" id="KAG5493776.1"/>
    </source>
</evidence>
<keyword evidence="8 9" id="KW-0119">Carbohydrate metabolism</keyword>
<dbReference type="GO" id="GO:0050661">
    <property type="term" value="F:NADP binding"/>
    <property type="evidence" value="ECO:0007669"/>
    <property type="project" value="InterPro"/>
</dbReference>
<evidence type="ECO:0000259" key="10">
    <source>
        <dbReference type="Pfam" id="PF00479"/>
    </source>
</evidence>
<evidence type="ECO:0000256" key="3">
    <source>
        <dbReference type="ARBA" id="ARBA00013019"/>
    </source>
</evidence>
<comment type="caution">
    <text evidence="12">The sequence shown here is derived from an EMBL/GenBank/DDBJ whole genome shotgun (WGS) entry which is preliminary data.</text>
</comment>
<dbReference type="EC" id="1.1.1.49" evidence="3 9"/>
<gene>
    <name evidence="12" type="ORF">JKF63_01608</name>
</gene>
<comment type="similarity">
    <text evidence="2 9">Belongs to the glucose-6-phosphate dehydrogenase family.</text>
</comment>
<protein>
    <recommendedName>
        <fullName evidence="4 9">Glucose-6-phosphate 1-dehydrogenase</fullName>
        <ecNumber evidence="3 9">1.1.1.49</ecNumber>
    </recommendedName>
</protein>
<dbReference type="PRINTS" id="PR00079">
    <property type="entry name" value="G6PDHDRGNASE"/>
</dbReference>
<dbReference type="PROSITE" id="PS00069">
    <property type="entry name" value="G6P_DEHYDROGENASE"/>
    <property type="match status" value="1"/>
</dbReference>
<dbReference type="PIRSF" id="PIRSF000110">
    <property type="entry name" value="G6PD"/>
    <property type="match status" value="1"/>
</dbReference>
<name>A0A836L089_9TRYP</name>
<evidence type="ECO:0000256" key="9">
    <source>
        <dbReference type="RuleBase" id="RU362120"/>
    </source>
</evidence>
<dbReference type="Proteomes" id="UP000674318">
    <property type="component" value="Unassembled WGS sequence"/>
</dbReference>
<feature type="domain" description="Glucose-6-phosphate dehydrogenase NAD-binding" evidence="10">
    <location>
        <begin position="75"/>
        <end position="259"/>
    </location>
</feature>
<comment type="pathway">
    <text evidence="1 9">Carbohydrate degradation; pentose phosphate pathway; D-ribulose 5-phosphate from D-glucose 6-phosphate (oxidative stage): step 1/3.</text>
</comment>
<evidence type="ECO:0000256" key="1">
    <source>
        <dbReference type="ARBA" id="ARBA00004937"/>
    </source>
</evidence>
<dbReference type="GeneID" id="94287731"/>
<evidence type="ECO:0000256" key="6">
    <source>
        <dbReference type="ARBA" id="ARBA00022857"/>
    </source>
</evidence>
<dbReference type="PANTHER" id="PTHR23429:SF0">
    <property type="entry name" value="GLUCOSE-6-PHOSPHATE 1-DEHYDROGENASE"/>
    <property type="match status" value="1"/>
</dbReference>